<dbReference type="AlphaFoldDB" id="A0A9K3CUC6"/>
<feature type="region of interest" description="Disordered" evidence="1">
    <location>
        <begin position="357"/>
        <end position="379"/>
    </location>
</feature>
<feature type="compositionally biased region" description="Basic and acidic residues" evidence="1">
    <location>
        <begin position="357"/>
        <end position="366"/>
    </location>
</feature>
<evidence type="ECO:0000313" key="2">
    <source>
        <dbReference type="EMBL" id="GIQ82657.1"/>
    </source>
</evidence>
<comment type="caution">
    <text evidence="2">The sequence shown here is derived from an EMBL/GenBank/DDBJ whole genome shotgun (WGS) entry which is preliminary data.</text>
</comment>
<dbReference type="EMBL" id="BDIP01000770">
    <property type="protein sequence ID" value="GIQ82657.1"/>
    <property type="molecule type" value="Genomic_DNA"/>
</dbReference>
<reference evidence="2 3" key="1">
    <citation type="journal article" date="2018" name="PLoS ONE">
        <title>The draft genome of Kipferlia bialata reveals reductive genome evolution in fornicate parasites.</title>
        <authorList>
            <person name="Tanifuji G."/>
            <person name="Takabayashi S."/>
            <person name="Kume K."/>
            <person name="Takagi M."/>
            <person name="Nakayama T."/>
            <person name="Kamikawa R."/>
            <person name="Inagaki Y."/>
            <person name="Hashimoto T."/>
        </authorList>
    </citation>
    <scope>NUCLEOTIDE SEQUENCE [LARGE SCALE GENOMIC DNA]</scope>
    <source>
        <strain evidence="2">NY0173</strain>
    </source>
</reference>
<evidence type="ECO:0000313" key="3">
    <source>
        <dbReference type="Proteomes" id="UP000265618"/>
    </source>
</evidence>
<name>A0A9K3CUC6_9EUKA</name>
<dbReference type="Proteomes" id="UP000265618">
    <property type="component" value="Unassembled WGS sequence"/>
</dbReference>
<accession>A0A9K3CUC6</accession>
<sequence>MSGQDGDLGRFLTSLEAGLECFVTAHDGLSSLTDRENPASLDIELNQACCKSIERFRLAIHDSCVKMQAAVQDLIGNQVLPPSASLSDIALPEMPEIVDRSLDETAVMSLTQPVPRGQDLSVSLLSTVTGGYPSTHRETLSATQRKQRVTVAPLVAVRVPVASSRPVTPLATYPPVDMNDSASKGVEAMLEQCRPALKSIFTYYSHAADNPQDGGVSVCPAVSAEEVPHVDGLAAALNRRTLTVTGFRALMADAYITDGPRQRQRETDRVAACGDEEEEERKCLGIARENAESLFSRYSRVSTVEEAVASPIATVPIKQRRKQREARLCDSMQGLSYCQLELCLVRLAEVHAAAQAEREARERENDTPEEPEGQWDGAFGLLDTYDPSRDEMAAKRDSIRTNRCLSSILSRYILVSCHRAEERETKRGVELRKVDLADYPEARQELRTHKAYISEMYLSYCKEVHPDEPCRILLLGGMMLVFSRGGLAGNVKRADVKQAFNTCIDCTDRNGVPGLSLKAFHKAIFVLAQLVYTRQASLRHNQTPALRTRRLMMTILASTTK</sequence>
<evidence type="ECO:0000256" key="1">
    <source>
        <dbReference type="SAM" id="MobiDB-lite"/>
    </source>
</evidence>
<organism evidence="2 3">
    <name type="scientific">Kipferlia bialata</name>
    <dbReference type="NCBI Taxonomy" id="797122"/>
    <lineage>
        <taxon>Eukaryota</taxon>
        <taxon>Metamonada</taxon>
        <taxon>Carpediemonas-like organisms</taxon>
        <taxon>Kipferlia</taxon>
    </lineage>
</organism>
<gene>
    <name evidence="2" type="ORF">KIPB_003829</name>
</gene>
<proteinExistence type="predicted"/>
<keyword evidence="3" id="KW-1185">Reference proteome</keyword>
<protein>
    <submittedName>
        <fullName evidence="2">Uncharacterized protein</fullName>
    </submittedName>
</protein>